<evidence type="ECO:0000259" key="17">
    <source>
        <dbReference type="PROSITE" id="PS51720"/>
    </source>
</evidence>
<evidence type="ECO:0000313" key="18">
    <source>
        <dbReference type="EMBL" id="KAK7918797.1"/>
    </source>
</evidence>
<sequence length="627" mass="71988">MAGLTGFQPHNRDGPEGSCQLQVKIEEIKPRERKNSHGLLPPNMSELTLVLLGNNRSLKASVGNLLLKKTEFTEHTECVKGNRTIEDKQLTVIYSPDQLLTTSSKQELEQFITHMKDVSASGPHVFLLIVQPENFTEHHKKILESVLESEKAFDSSLILISTPRAETQGFMKKYMSESHIEEMIVRCRYRYMWMDPTDLNQTDLNTNELKRKELSSRIGDMLTKNKDKMSSLEQCVKYEGEAYERWVSLVILPTLSGKPPETTMELCSQCMSLCGPEGVHVFIMVKDFVHLTSFKGLHNSTDIEEQIKMVEKSEESPRSYTKDMFIEALLEKALKSPETHLSPMNLRIALIGKSGSGKSATANTILGKIDFQFKASRAQVNRGCEQVSRMVQGRNVTMVNTPPLFHESFNDEELFRCISLIEPGPHAFLLLLPIEKLKKEDHDSLQLIKNRLGEKVSDFVIIVFTRGDVLKEDYTIENYIKECDQSVRDILKECKYRYHVLNNMKEENNHTQVAELLKKIDKMAQENGCFTKEMLELRETKEQLQNTGAELEELKKKLKEAEMKIREEIREKENTKTELEELKKKLEEAGMKIQEGIKGKEKTEAELEELKKKLKNTGAELEQLKER</sequence>
<evidence type="ECO:0000256" key="1">
    <source>
        <dbReference type="ARBA" id="ARBA00004173"/>
    </source>
</evidence>
<dbReference type="InterPro" id="IPR045058">
    <property type="entry name" value="GIMA/IAN/Toc"/>
</dbReference>
<dbReference type="Proteomes" id="UP001460270">
    <property type="component" value="Unassembled WGS sequence"/>
</dbReference>
<accession>A0AAW0PFA8</accession>
<organism evidence="18 19">
    <name type="scientific">Mugilogobius chulae</name>
    <name type="common">yellowstripe goby</name>
    <dbReference type="NCBI Taxonomy" id="88201"/>
    <lineage>
        <taxon>Eukaryota</taxon>
        <taxon>Metazoa</taxon>
        <taxon>Chordata</taxon>
        <taxon>Craniata</taxon>
        <taxon>Vertebrata</taxon>
        <taxon>Euteleostomi</taxon>
        <taxon>Actinopterygii</taxon>
        <taxon>Neopterygii</taxon>
        <taxon>Teleostei</taxon>
        <taxon>Neoteleostei</taxon>
        <taxon>Acanthomorphata</taxon>
        <taxon>Gobiaria</taxon>
        <taxon>Gobiiformes</taxon>
        <taxon>Gobioidei</taxon>
        <taxon>Gobiidae</taxon>
        <taxon>Gobionellinae</taxon>
        <taxon>Mugilogobius</taxon>
    </lineage>
</organism>
<proteinExistence type="inferred from homology"/>
<dbReference type="EMBL" id="JBBPFD010000007">
    <property type="protein sequence ID" value="KAK7918797.1"/>
    <property type="molecule type" value="Genomic_DNA"/>
</dbReference>
<comment type="subcellular location">
    <subcellularLocation>
        <location evidence="3">Cytoplasm</location>
        <location evidence="3">Cytosol</location>
    </subcellularLocation>
    <subcellularLocation>
        <location evidence="2">Endoplasmic reticulum</location>
    </subcellularLocation>
    <subcellularLocation>
        <location evidence="4">Golgi apparatus</location>
    </subcellularLocation>
    <subcellularLocation>
        <location evidence="1">Mitochondrion</location>
    </subcellularLocation>
</comment>
<dbReference type="PROSITE" id="PS51720">
    <property type="entry name" value="G_AIG1"/>
    <property type="match status" value="1"/>
</dbReference>
<keyword evidence="6" id="KW-0963">Cytoplasm</keyword>
<dbReference type="GO" id="GO:0005525">
    <property type="term" value="F:GTP binding"/>
    <property type="evidence" value="ECO:0007669"/>
    <property type="project" value="UniProtKB-KW"/>
</dbReference>
<dbReference type="Gene3D" id="3.40.50.300">
    <property type="entry name" value="P-loop containing nucleotide triphosphate hydrolases"/>
    <property type="match status" value="2"/>
</dbReference>
<comment type="function">
    <text evidence="13">Exerts an anti-apoptotic effect in the immune system and is involved in responses to infections.</text>
</comment>
<evidence type="ECO:0000256" key="3">
    <source>
        <dbReference type="ARBA" id="ARBA00004514"/>
    </source>
</evidence>
<dbReference type="InterPro" id="IPR027417">
    <property type="entry name" value="P-loop_NTPase"/>
</dbReference>
<dbReference type="FunFam" id="3.40.50.300:FF:000536">
    <property type="entry name" value="GTPase IMAP family member 8"/>
    <property type="match status" value="1"/>
</dbReference>
<evidence type="ECO:0000256" key="2">
    <source>
        <dbReference type="ARBA" id="ARBA00004240"/>
    </source>
</evidence>
<evidence type="ECO:0000256" key="10">
    <source>
        <dbReference type="ARBA" id="ARBA00023034"/>
    </source>
</evidence>
<comment type="caution">
    <text evidence="18">The sequence shown here is derived from an EMBL/GenBank/DDBJ whole genome shotgun (WGS) entry which is preliminary data.</text>
</comment>
<keyword evidence="11" id="KW-0496">Mitochondrion</keyword>
<keyword evidence="7" id="KW-0677">Repeat</keyword>
<reference evidence="19" key="1">
    <citation type="submission" date="2024-04" db="EMBL/GenBank/DDBJ databases">
        <title>Salinicola lusitanus LLJ914,a marine bacterium isolated from the Okinawa Trough.</title>
        <authorList>
            <person name="Li J."/>
        </authorList>
    </citation>
    <scope>NUCLEOTIDE SEQUENCE [LARGE SCALE GENOMIC DNA]</scope>
</reference>
<feature type="domain" description="AIG1-type G" evidence="17">
    <location>
        <begin position="343"/>
        <end position="539"/>
    </location>
</feature>
<evidence type="ECO:0000256" key="7">
    <source>
        <dbReference type="ARBA" id="ARBA00022737"/>
    </source>
</evidence>
<evidence type="ECO:0000313" key="19">
    <source>
        <dbReference type="Proteomes" id="UP001460270"/>
    </source>
</evidence>
<gene>
    <name evidence="18" type="ORF">WMY93_010081</name>
</gene>
<dbReference type="Pfam" id="PF04548">
    <property type="entry name" value="AIG1"/>
    <property type="match status" value="2"/>
</dbReference>
<keyword evidence="9" id="KW-0256">Endoplasmic reticulum</keyword>
<dbReference type="PANTHER" id="PTHR10903">
    <property type="entry name" value="GTPASE, IMAP FAMILY MEMBER-RELATED"/>
    <property type="match status" value="1"/>
</dbReference>
<keyword evidence="12" id="KW-0342">GTP-binding</keyword>
<keyword evidence="19" id="KW-1185">Reference proteome</keyword>
<evidence type="ECO:0000256" key="8">
    <source>
        <dbReference type="ARBA" id="ARBA00022741"/>
    </source>
</evidence>
<evidence type="ECO:0000256" key="6">
    <source>
        <dbReference type="ARBA" id="ARBA00022490"/>
    </source>
</evidence>
<keyword evidence="16" id="KW-0175">Coiled coil</keyword>
<evidence type="ECO:0000256" key="14">
    <source>
        <dbReference type="ARBA" id="ARBA00073539"/>
    </source>
</evidence>
<dbReference type="GO" id="GO:0005783">
    <property type="term" value="C:endoplasmic reticulum"/>
    <property type="evidence" value="ECO:0007669"/>
    <property type="project" value="UniProtKB-SubCell"/>
</dbReference>
<dbReference type="GO" id="GO:0005794">
    <property type="term" value="C:Golgi apparatus"/>
    <property type="evidence" value="ECO:0007669"/>
    <property type="project" value="UniProtKB-SubCell"/>
</dbReference>
<protein>
    <recommendedName>
        <fullName evidence="14">GTPase IMAP family member 8</fullName>
    </recommendedName>
    <alternativeName>
        <fullName evidence="15">Immune-associated nucleotide-binding protein 9</fullName>
    </alternativeName>
</protein>
<evidence type="ECO:0000256" key="12">
    <source>
        <dbReference type="ARBA" id="ARBA00023134"/>
    </source>
</evidence>
<evidence type="ECO:0000256" key="11">
    <source>
        <dbReference type="ARBA" id="ARBA00023128"/>
    </source>
</evidence>
<dbReference type="InterPro" id="IPR006703">
    <property type="entry name" value="G_AIG1"/>
</dbReference>
<dbReference type="PANTHER" id="PTHR10903:SF170">
    <property type="entry name" value="GTPASE IMAP FAMILY MEMBER 7"/>
    <property type="match status" value="1"/>
</dbReference>
<keyword evidence="8" id="KW-0547">Nucleotide-binding</keyword>
<name>A0AAW0PFA8_9GOBI</name>
<dbReference type="SUPFAM" id="SSF52540">
    <property type="entry name" value="P-loop containing nucleoside triphosphate hydrolases"/>
    <property type="match status" value="1"/>
</dbReference>
<evidence type="ECO:0000256" key="15">
    <source>
        <dbReference type="ARBA" id="ARBA00077278"/>
    </source>
</evidence>
<dbReference type="GO" id="GO:0005739">
    <property type="term" value="C:mitochondrion"/>
    <property type="evidence" value="ECO:0007669"/>
    <property type="project" value="UniProtKB-SubCell"/>
</dbReference>
<keyword evidence="10" id="KW-0333">Golgi apparatus</keyword>
<dbReference type="AlphaFoldDB" id="A0AAW0PFA8"/>
<evidence type="ECO:0000256" key="9">
    <source>
        <dbReference type="ARBA" id="ARBA00022824"/>
    </source>
</evidence>
<evidence type="ECO:0000256" key="13">
    <source>
        <dbReference type="ARBA" id="ARBA00056809"/>
    </source>
</evidence>
<comment type="similarity">
    <text evidence="5">Belongs to the TRAFAC class TrmE-Era-EngA-EngB-Septin-like GTPase superfamily. AIG1/Toc34/Toc159-like paraseptin GTPase family. IAN subfamily.</text>
</comment>
<evidence type="ECO:0000256" key="4">
    <source>
        <dbReference type="ARBA" id="ARBA00004555"/>
    </source>
</evidence>
<evidence type="ECO:0000256" key="5">
    <source>
        <dbReference type="ARBA" id="ARBA00008535"/>
    </source>
</evidence>
<evidence type="ECO:0000256" key="16">
    <source>
        <dbReference type="SAM" id="Coils"/>
    </source>
</evidence>
<dbReference type="GO" id="GO:0005829">
    <property type="term" value="C:cytosol"/>
    <property type="evidence" value="ECO:0007669"/>
    <property type="project" value="UniProtKB-SubCell"/>
</dbReference>
<feature type="coiled-coil region" evidence="16">
    <location>
        <begin position="534"/>
        <end position="627"/>
    </location>
</feature>